<feature type="transmembrane region" description="Helical" evidence="1">
    <location>
        <begin position="20"/>
        <end position="46"/>
    </location>
</feature>
<name>A0ABM8RT58_9BURK</name>
<organism evidence="2 3">
    <name type="scientific">Paraburkholderia nemoris</name>
    <dbReference type="NCBI Taxonomy" id="2793076"/>
    <lineage>
        <taxon>Bacteria</taxon>
        <taxon>Pseudomonadati</taxon>
        <taxon>Pseudomonadota</taxon>
        <taxon>Betaproteobacteria</taxon>
        <taxon>Burkholderiales</taxon>
        <taxon>Burkholderiaceae</taxon>
        <taxon>Paraburkholderia</taxon>
    </lineage>
</organism>
<gene>
    <name evidence="2" type="ORF">R69776_03796</name>
</gene>
<keyword evidence="3" id="KW-1185">Reference proteome</keyword>
<evidence type="ECO:0000313" key="3">
    <source>
        <dbReference type="Proteomes" id="UP000673821"/>
    </source>
</evidence>
<evidence type="ECO:0000313" key="2">
    <source>
        <dbReference type="EMBL" id="CAE6770207.1"/>
    </source>
</evidence>
<accession>A0ABM8RT58</accession>
<protein>
    <submittedName>
        <fullName evidence="2">Uncharacterized protein</fullName>
    </submittedName>
</protein>
<dbReference type="EMBL" id="CAJNBH010000011">
    <property type="protein sequence ID" value="CAE6770207.1"/>
    <property type="molecule type" value="Genomic_DNA"/>
</dbReference>
<reference evidence="2 3" key="1">
    <citation type="submission" date="2021-02" db="EMBL/GenBank/DDBJ databases">
        <authorList>
            <person name="Vanwijnsberghe S."/>
        </authorList>
    </citation>
    <scope>NUCLEOTIDE SEQUENCE [LARGE SCALE GENOMIC DNA]</scope>
    <source>
        <strain evidence="2 3">R-69776</strain>
    </source>
</reference>
<dbReference type="Proteomes" id="UP000673821">
    <property type="component" value="Unassembled WGS sequence"/>
</dbReference>
<keyword evidence="1" id="KW-0472">Membrane</keyword>
<keyword evidence="1" id="KW-1133">Transmembrane helix</keyword>
<comment type="caution">
    <text evidence="2">The sequence shown here is derived from an EMBL/GenBank/DDBJ whole genome shotgun (WGS) entry which is preliminary data.</text>
</comment>
<evidence type="ECO:0000256" key="1">
    <source>
        <dbReference type="SAM" id="Phobius"/>
    </source>
</evidence>
<proteinExistence type="predicted"/>
<keyword evidence="1" id="KW-0812">Transmembrane</keyword>
<sequence length="58" mass="6182">MFVMVIGLTNLMAPGGRCGSLLVSGFVRFALAASWGLIFLLICLGLRCGAMMVYGRLL</sequence>